<sequence length="561" mass="64514">MASVFQTIRNVNRIRQVINILLKYGFEEFVTTTPLRKLIPARQQSDWFRGERPVFSYTTWERIRMVIEELGPTFVKLAQVASNRPDLLPEPLIKELEKLQSNVPPFAYEEALRIVAEELGRPVADIFAFFDKVPLGSASIGQVHRARLHTGEDVVVKVQRPDIENKIYTDLQLIKELVKLTENYFKNIGILNPNEIVETFEKSLLRELDYQYELRHIEQFRKLYEHVPHLYIPRPYRELSSKRVLTMEFVSGCKITDVKQLKAWGLSPEILAQRGLQLYLMQIFEYGFFHADPHPGNVLVRPNGDIALLDYGMVGKLSRAQRFAFAGVFIGMAQRDARRMALNLQQLAVEHEIEDIKELENDLEELIEDLIILDTGEAGISVFTERLQRISYKHGLQIPGNIFLILRALAILEGIGLQIYPTFDTLEAVKPYSTKLLAEQFSWQNVKAEFANTFLQVGYLIAQMPDDVRTILGKLRQGKLHFNLQLTGYEELLSEIESLIRRLSLTILIAALLIFSGLSLRVDYGQHIPQLWGISYVTLISWIIAGILSTILLLLTLKRKE</sequence>
<dbReference type="AlphaFoldDB" id="A0A846MRU4"/>
<evidence type="ECO:0000259" key="4">
    <source>
        <dbReference type="PROSITE" id="PS50011"/>
    </source>
</evidence>
<proteinExistence type="inferred from homology"/>
<gene>
    <name evidence="5" type="ORF">FHS56_001692</name>
</gene>
<feature type="transmembrane region" description="Helical" evidence="3">
    <location>
        <begin position="534"/>
        <end position="557"/>
    </location>
</feature>
<dbReference type="EMBL" id="JAASRN010000002">
    <property type="protein sequence ID" value="NIK74179.1"/>
    <property type="molecule type" value="Genomic_DNA"/>
</dbReference>
<dbReference type="InterPro" id="IPR050154">
    <property type="entry name" value="UbiB_kinase"/>
</dbReference>
<keyword evidence="6" id="KW-1185">Reference proteome</keyword>
<comment type="similarity">
    <text evidence="1">Belongs to the protein kinase superfamily. ADCK protein kinase family.</text>
</comment>
<evidence type="ECO:0000256" key="3">
    <source>
        <dbReference type="SAM" id="Phobius"/>
    </source>
</evidence>
<accession>A0A846MRU4</accession>
<dbReference type="Proteomes" id="UP000537126">
    <property type="component" value="Unassembled WGS sequence"/>
</dbReference>
<dbReference type="PROSITE" id="PS50011">
    <property type="entry name" value="PROTEIN_KINASE_DOM"/>
    <property type="match status" value="1"/>
</dbReference>
<comment type="caution">
    <text evidence="5">The sequence shown here is derived from an EMBL/GenBank/DDBJ whole genome shotgun (WGS) entry which is preliminary data.</text>
</comment>
<evidence type="ECO:0000256" key="2">
    <source>
        <dbReference type="SAM" id="Coils"/>
    </source>
</evidence>
<name>A0A846MRU4_9BACT</name>
<feature type="coiled-coil region" evidence="2">
    <location>
        <begin position="342"/>
        <end position="376"/>
    </location>
</feature>
<dbReference type="Pfam" id="PF03109">
    <property type="entry name" value="ABC1"/>
    <property type="match status" value="1"/>
</dbReference>
<evidence type="ECO:0000256" key="1">
    <source>
        <dbReference type="ARBA" id="ARBA00009670"/>
    </source>
</evidence>
<dbReference type="InterPro" id="IPR000719">
    <property type="entry name" value="Prot_kinase_dom"/>
</dbReference>
<keyword evidence="3" id="KW-0812">Transmembrane</keyword>
<dbReference type="InterPro" id="IPR011009">
    <property type="entry name" value="Kinase-like_dom_sf"/>
</dbReference>
<evidence type="ECO:0000313" key="6">
    <source>
        <dbReference type="Proteomes" id="UP000537126"/>
    </source>
</evidence>
<dbReference type="CDD" id="cd05121">
    <property type="entry name" value="ABC1_ADCK3-like"/>
    <property type="match status" value="1"/>
</dbReference>
<reference evidence="5 6" key="1">
    <citation type="submission" date="2020-03" db="EMBL/GenBank/DDBJ databases">
        <title>Genomic Encyclopedia of Type Strains, Phase IV (KMG-IV): sequencing the most valuable type-strain genomes for metagenomic binning, comparative biology and taxonomic classification.</title>
        <authorList>
            <person name="Goeker M."/>
        </authorList>
    </citation>
    <scope>NUCLEOTIDE SEQUENCE [LARGE SCALE GENOMIC DNA]</scope>
    <source>
        <strain evidence="5 6">DSM 5718</strain>
    </source>
</reference>
<dbReference type="Gene3D" id="1.10.510.10">
    <property type="entry name" value="Transferase(Phosphotransferase) domain 1"/>
    <property type="match status" value="1"/>
</dbReference>
<feature type="domain" description="Protein kinase" evidence="4">
    <location>
        <begin position="129"/>
        <end position="460"/>
    </location>
</feature>
<keyword evidence="3" id="KW-1133">Transmembrane helix</keyword>
<evidence type="ECO:0000313" key="5">
    <source>
        <dbReference type="EMBL" id="NIK74179.1"/>
    </source>
</evidence>
<organism evidence="5 6">
    <name type="scientific">Thermonema lapsum</name>
    <dbReference type="NCBI Taxonomy" id="28195"/>
    <lineage>
        <taxon>Bacteria</taxon>
        <taxon>Pseudomonadati</taxon>
        <taxon>Bacteroidota</taxon>
        <taxon>Cytophagia</taxon>
        <taxon>Cytophagales</taxon>
        <taxon>Thermonemataceae</taxon>
        <taxon>Thermonema</taxon>
    </lineage>
</organism>
<dbReference type="GO" id="GO:0004672">
    <property type="term" value="F:protein kinase activity"/>
    <property type="evidence" value="ECO:0007669"/>
    <property type="project" value="InterPro"/>
</dbReference>
<keyword evidence="5" id="KW-0830">Ubiquinone</keyword>
<feature type="transmembrane region" description="Helical" evidence="3">
    <location>
        <begin position="503"/>
        <end position="522"/>
    </location>
</feature>
<dbReference type="GO" id="GO:0005524">
    <property type="term" value="F:ATP binding"/>
    <property type="evidence" value="ECO:0007669"/>
    <property type="project" value="InterPro"/>
</dbReference>
<protein>
    <submittedName>
        <fullName evidence="5">Ubiquinone biosynthesis protein</fullName>
    </submittedName>
</protein>
<keyword evidence="3" id="KW-0472">Membrane</keyword>
<dbReference type="SUPFAM" id="SSF56112">
    <property type="entry name" value="Protein kinase-like (PK-like)"/>
    <property type="match status" value="1"/>
</dbReference>
<dbReference type="PANTHER" id="PTHR10566">
    <property type="entry name" value="CHAPERONE-ACTIVITY OF BC1 COMPLEX CABC1 -RELATED"/>
    <property type="match status" value="1"/>
</dbReference>
<keyword evidence="2" id="KW-0175">Coiled coil</keyword>
<dbReference type="PANTHER" id="PTHR10566:SF113">
    <property type="entry name" value="PROTEIN ACTIVITY OF BC1 COMPLEX KINASE 7, CHLOROPLASTIC"/>
    <property type="match status" value="1"/>
</dbReference>
<dbReference type="InterPro" id="IPR004147">
    <property type="entry name" value="ABC1_dom"/>
</dbReference>
<dbReference type="RefSeq" id="WP_166919594.1">
    <property type="nucleotide sequence ID" value="NZ_JAASRN010000002.1"/>
</dbReference>